<organism evidence="2 3">
    <name type="scientific">Jejudonia soesokkakensis</name>
    <dbReference type="NCBI Taxonomy" id="1323432"/>
    <lineage>
        <taxon>Bacteria</taxon>
        <taxon>Pseudomonadati</taxon>
        <taxon>Bacteroidota</taxon>
        <taxon>Flavobacteriia</taxon>
        <taxon>Flavobacteriales</taxon>
        <taxon>Flavobacteriaceae</taxon>
        <taxon>Jejudonia</taxon>
    </lineage>
</organism>
<dbReference type="Gene3D" id="3.10.20.310">
    <property type="entry name" value="membrane protein fhac"/>
    <property type="match status" value="1"/>
</dbReference>
<dbReference type="Gene3D" id="2.40.160.50">
    <property type="entry name" value="membrane protein fhac: a member of the omp85/tpsb transporter family"/>
    <property type="match status" value="1"/>
</dbReference>
<name>A0ABW2MWD9_9FLAO</name>
<accession>A0ABW2MWD9</accession>
<evidence type="ECO:0000313" key="3">
    <source>
        <dbReference type="Proteomes" id="UP001596415"/>
    </source>
</evidence>
<keyword evidence="1" id="KW-0732">Signal</keyword>
<comment type="caution">
    <text evidence="2">The sequence shown here is derived from an EMBL/GenBank/DDBJ whole genome shotgun (WGS) entry which is preliminary data.</text>
</comment>
<sequence>MKYFLYMVTLFVGTTTAAQTISEVIVQENTKTRTSFVRKITNVKEGQTLDTLVLEADIIRLKRLPGTSHAYYQIHKKEDGTYKIVYGLQENFTIIPSANVYTTNDDEFAYRIGLYEFNGFGRNIIFGGFYQKDIFSSYGINFRAPYLFSKKTGVALNFQDLTTEEPVFLDSGTATYKYNNTSYEMLGLYEFNFKNRIEAGINYFTEKYVYRDGATSPEVPQNLKVKKLLYKVVYEYNNVERNFQYVDGFKSTFNFQYVTTRSEALPEFVIGFNDFVYYKRVGEKGNWATRLRLGVATNNESPFAPFAVDNNLNIRGVGNTIDRGTAAIVLNTEYRHTIYEKDWFVLQGNAFIDGGSWRNPGGDFGDFGDDQNLRIYPGVGVRFIHKRIFNTIFRIDYGYGITTDSTNGFVIGIGQYF</sequence>
<keyword evidence="3" id="KW-1185">Reference proteome</keyword>
<gene>
    <name evidence="2" type="ORF">ACFQO1_10120</name>
</gene>
<proteinExistence type="predicted"/>
<protein>
    <submittedName>
        <fullName evidence="2">Outer membrane protein assembly factor</fullName>
    </submittedName>
</protein>
<reference evidence="3" key="1">
    <citation type="journal article" date="2019" name="Int. J. Syst. Evol. Microbiol.">
        <title>The Global Catalogue of Microorganisms (GCM) 10K type strain sequencing project: providing services to taxonomists for standard genome sequencing and annotation.</title>
        <authorList>
            <consortium name="The Broad Institute Genomics Platform"/>
            <consortium name="The Broad Institute Genome Sequencing Center for Infectious Disease"/>
            <person name="Wu L."/>
            <person name="Ma J."/>
        </authorList>
    </citation>
    <scope>NUCLEOTIDE SEQUENCE [LARGE SCALE GENOMIC DNA]</scope>
    <source>
        <strain evidence="3">CGMCC 1.16306</strain>
    </source>
</reference>
<evidence type="ECO:0000256" key="1">
    <source>
        <dbReference type="SAM" id="SignalP"/>
    </source>
</evidence>
<feature type="chain" id="PRO_5045614773" evidence="1">
    <location>
        <begin position="18"/>
        <end position="417"/>
    </location>
</feature>
<dbReference type="EMBL" id="JBHTBN010000005">
    <property type="protein sequence ID" value="MFC7358045.1"/>
    <property type="molecule type" value="Genomic_DNA"/>
</dbReference>
<feature type="signal peptide" evidence="1">
    <location>
        <begin position="1"/>
        <end position="17"/>
    </location>
</feature>
<dbReference type="Proteomes" id="UP001596415">
    <property type="component" value="Unassembled WGS sequence"/>
</dbReference>
<evidence type="ECO:0000313" key="2">
    <source>
        <dbReference type="EMBL" id="MFC7358045.1"/>
    </source>
</evidence>
<dbReference type="RefSeq" id="WP_380217931.1">
    <property type="nucleotide sequence ID" value="NZ_JBHTBN010000005.1"/>
</dbReference>